<organism evidence="3 4">
    <name type="scientific">Hyaloscypha variabilis (strain UAMH 11265 / GT02V1 / F)</name>
    <name type="common">Meliniomyces variabilis</name>
    <dbReference type="NCBI Taxonomy" id="1149755"/>
    <lineage>
        <taxon>Eukaryota</taxon>
        <taxon>Fungi</taxon>
        <taxon>Dikarya</taxon>
        <taxon>Ascomycota</taxon>
        <taxon>Pezizomycotina</taxon>
        <taxon>Leotiomycetes</taxon>
        <taxon>Helotiales</taxon>
        <taxon>Hyaloscyphaceae</taxon>
        <taxon>Hyaloscypha</taxon>
        <taxon>Hyaloscypha variabilis</taxon>
    </lineage>
</organism>
<sequence>MKHVMVDIAIAHFFARLVVFIALAVGLVIVGYETTSYALPPYDVASMALTFSFAFPILLVLPRYWYTMPDISCRDLVDLKKRIMRAFRGSQPSHSTDPSDQTQLENVTDRPFGLRWWKQIRASMIERDFVQDWNNAVPVKYKWTYGVLALLDTFCLIFWILAVFHPDGIEWNTSKGLAIRLQLAGETESTMNSGLKAWLRYQLPHQIISGFSCFVFTMTFLGSWTLVIWPHAWRKTEKSRRTKKQQRKGRQAVLGPSKPETPFDILSSRASQEES</sequence>
<accession>A0A2J6RH44</accession>
<evidence type="ECO:0000256" key="2">
    <source>
        <dbReference type="SAM" id="Phobius"/>
    </source>
</evidence>
<keyword evidence="2" id="KW-0812">Transmembrane</keyword>
<protein>
    <submittedName>
        <fullName evidence="3">Uncharacterized protein</fullName>
    </submittedName>
</protein>
<keyword evidence="2" id="KW-1133">Transmembrane helix</keyword>
<evidence type="ECO:0000256" key="1">
    <source>
        <dbReference type="SAM" id="MobiDB-lite"/>
    </source>
</evidence>
<evidence type="ECO:0000313" key="4">
    <source>
        <dbReference type="Proteomes" id="UP000235786"/>
    </source>
</evidence>
<gene>
    <name evidence="3" type="ORF">L207DRAFT_598234</name>
</gene>
<name>A0A2J6RH44_HYAVF</name>
<feature type="transmembrane region" description="Helical" evidence="2">
    <location>
        <begin position="44"/>
        <end position="66"/>
    </location>
</feature>
<reference evidence="3 4" key="1">
    <citation type="submission" date="2016-04" db="EMBL/GenBank/DDBJ databases">
        <title>A degradative enzymes factory behind the ericoid mycorrhizal symbiosis.</title>
        <authorList>
            <consortium name="DOE Joint Genome Institute"/>
            <person name="Martino E."/>
            <person name="Morin E."/>
            <person name="Grelet G."/>
            <person name="Kuo A."/>
            <person name="Kohler A."/>
            <person name="Daghino S."/>
            <person name="Barry K."/>
            <person name="Choi C."/>
            <person name="Cichocki N."/>
            <person name="Clum A."/>
            <person name="Copeland A."/>
            <person name="Hainaut M."/>
            <person name="Haridas S."/>
            <person name="Labutti K."/>
            <person name="Lindquist E."/>
            <person name="Lipzen A."/>
            <person name="Khouja H.-R."/>
            <person name="Murat C."/>
            <person name="Ohm R."/>
            <person name="Olson A."/>
            <person name="Spatafora J."/>
            <person name="Veneault-Fourrey C."/>
            <person name="Henrissat B."/>
            <person name="Grigoriev I."/>
            <person name="Martin F."/>
            <person name="Perotto S."/>
        </authorList>
    </citation>
    <scope>NUCLEOTIDE SEQUENCE [LARGE SCALE GENOMIC DNA]</scope>
    <source>
        <strain evidence="3 4">F</strain>
    </source>
</reference>
<feature type="transmembrane region" description="Helical" evidence="2">
    <location>
        <begin position="207"/>
        <end position="233"/>
    </location>
</feature>
<evidence type="ECO:0000313" key="3">
    <source>
        <dbReference type="EMBL" id="PMD37826.1"/>
    </source>
</evidence>
<dbReference type="AlphaFoldDB" id="A0A2J6RH44"/>
<feature type="compositionally biased region" description="Basic residues" evidence="1">
    <location>
        <begin position="238"/>
        <end position="250"/>
    </location>
</feature>
<keyword evidence="4" id="KW-1185">Reference proteome</keyword>
<feature type="transmembrane region" description="Helical" evidence="2">
    <location>
        <begin position="12"/>
        <end position="32"/>
    </location>
</feature>
<keyword evidence="2" id="KW-0472">Membrane</keyword>
<dbReference type="EMBL" id="KZ613948">
    <property type="protein sequence ID" value="PMD37826.1"/>
    <property type="molecule type" value="Genomic_DNA"/>
</dbReference>
<feature type="region of interest" description="Disordered" evidence="1">
    <location>
        <begin position="238"/>
        <end position="275"/>
    </location>
</feature>
<proteinExistence type="predicted"/>
<feature type="transmembrane region" description="Helical" evidence="2">
    <location>
        <begin position="143"/>
        <end position="164"/>
    </location>
</feature>
<dbReference type="Proteomes" id="UP000235786">
    <property type="component" value="Unassembled WGS sequence"/>
</dbReference>